<gene>
    <name evidence="3" type="ORF">C7B45_15945</name>
</gene>
<reference evidence="3 4" key="1">
    <citation type="journal article" date="2014" name="BMC Genomics">
        <title>Comparison of environmental and isolate Sulfobacillus genomes reveals diverse carbon, sulfur, nitrogen, and hydrogen metabolisms.</title>
        <authorList>
            <person name="Justice N.B."/>
            <person name="Norman A."/>
            <person name="Brown C.T."/>
            <person name="Singh A."/>
            <person name="Thomas B.C."/>
            <person name="Banfield J.F."/>
        </authorList>
    </citation>
    <scope>NUCLEOTIDE SEQUENCE [LARGE SCALE GENOMIC DNA]</scope>
    <source>
        <strain evidence="3">AMDSBA3</strain>
    </source>
</reference>
<dbReference type="Proteomes" id="UP000241848">
    <property type="component" value="Unassembled WGS sequence"/>
</dbReference>
<name>A0A2T2WDB2_9FIRM</name>
<comment type="caution">
    <text evidence="3">The sequence shown here is derived from an EMBL/GenBank/DDBJ whole genome shotgun (WGS) entry which is preliminary data.</text>
</comment>
<accession>A0A2T2WDB2</accession>
<dbReference type="EMBL" id="PXYV01000076">
    <property type="protein sequence ID" value="PSR20223.1"/>
    <property type="molecule type" value="Genomic_DNA"/>
</dbReference>
<dbReference type="Pfam" id="PF00248">
    <property type="entry name" value="Aldo_ket_red"/>
    <property type="match status" value="1"/>
</dbReference>
<keyword evidence="1" id="KW-0560">Oxidoreductase</keyword>
<evidence type="ECO:0000313" key="3">
    <source>
        <dbReference type="EMBL" id="PSR20223.1"/>
    </source>
</evidence>
<dbReference type="PANTHER" id="PTHR43364:SF4">
    <property type="entry name" value="NAD(P)-LINKED OXIDOREDUCTASE SUPERFAMILY PROTEIN"/>
    <property type="match status" value="1"/>
</dbReference>
<dbReference type="CDD" id="cd19082">
    <property type="entry name" value="AKR_AKR10A1_2"/>
    <property type="match status" value="1"/>
</dbReference>
<sequence length="324" mass="35751">MTAMQYHTIPATDLTVSQICLGAGAFGSAVDLTQSFQILDQFVEAGGTFIDTARAYAIWTSVGAGASENVIGQWLAARKLSHNIVIASKGGHPEWASLDTPRMSARDIIGDCEESLKALGLDSIPLYWLHRDDPSQPVESLLQTLESLVQSGKIRYYGCSNWRPDRIRQAQVAAEDNGWQGFVADQPMWSLAQANIAAMPDKTLVWMDDALLAMHRETKLPAIPYTAQARGVFAKVKLSGWEGLTEDVRRDYDNAHNHAIYERLEALSQQKKVSITAIAIAWLLQNPDFLTIPIVSARSRQQWNEILSATSVPLTAKERESITA</sequence>
<dbReference type="PANTHER" id="PTHR43364">
    <property type="entry name" value="NADH-SPECIFIC METHYLGLYOXAL REDUCTASE-RELATED"/>
    <property type="match status" value="1"/>
</dbReference>
<evidence type="ECO:0000259" key="2">
    <source>
        <dbReference type="Pfam" id="PF00248"/>
    </source>
</evidence>
<proteinExistence type="predicted"/>
<dbReference type="InterPro" id="IPR050523">
    <property type="entry name" value="AKR_Detox_Biosynth"/>
</dbReference>
<dbReference type="InterPro" id="IPR023210">
    <property type="entry name" value="NADP_OxRdtase_dom"/>
</dbReference>
<feature type="domain" description="NADP-dependent oxidoreductase" evidence="2">
    <location>
        <begin position="19"/>
        <end position="323"/>
    </location>
</feature>
<dbReference type="AlphaFoldDB" id="A0A2T2WDB2"/>
<organism evidence="3 4">
    <name type="scientific">Sulfobacillus acidophilus</name>
    <dbReference type="NCBI Taxonomy" id="53633"/>
    <lineage>
        <taxon>Bacteria</taxon>
        <taxon>Bacillati</taxon>
        <taxon>Bacillota</taxon>
        <taxon>Clostridia</taxon>
        <taxon>Eubacteriales</taxon>
        <taxon>Clostridiales Family XVII. Incertae Sedis</taxon>
        <taxon>Sulfobacillus</taxon>
    </lineage>
</organism>
<dbReference type="GO" id="GO:0005829">
    <property type="term" value="C:cytosol"/>
    <property type="evidence" value="ECO:0007669"/>
    <property type="project" value="TreeGrafter"/>
</dbReference>
<evidence type="ECO:0000256" key="1">
    <source>
        <dbReference type="ARBA" id="ARBA00023002"/>
    </source>
</evidence>
<evidence type="ECO:0000313" key="4">
    <source>
        <dbReference type="Proteomes" id="UP000241848"/>
    </source>
</evidence>
<dbReference type="Gene3D" id="3.20.20.100">
    <property type="entry name" value="NADP-dependent oxidoreductase domain"/>
    <property type="match status" value="1"/>
</dbReference>
<dbReference type="SUPFAM" id="SSF51430">
    <property type="entry name" value="NAD(P)-linked oxidoreductase"/>
    <property type="match status" value="1"/>
</dbReference>
<protein>
    <submittedName>
        <fullName evidence="3">Aldo/keto reductase</fullName>
    </submittedName>
</protein>
<dbReference type="InterPro" id="IPR036812">
    <property type="entry name" value="NAD(P)_OxRdtase_dom_sf"/>
</dbReference>
<dbReference type="GO" id="GO:0016491">
    <property type="term" value="F:oxidoreductase activity"/>
    <property type="evidence" value="ECO:0007669"/>
    <property type="project" value="UniProtKB-KW"/>
</dbReference>